<keyword evidence="2" id="KW-1185">Reference proteome</keyword>
<dbReference type="VEuPathDB" id="FungiDB:VP01_1661g2"/>
<evidence type="ECO:0000313" key="1">
    <source>
        <dbReference type="EMBL" id="KNZ59787.1"/>
    </source>
</evidence>
<dbReference type="OrthoDB" id="2507298at2759"/>
<dbReference type="Proteomes" id="UP000037035">
    <property type="component" value="Unassembled WGS sequence"/>
</dbReference>
<organism evidence="1 2">
    <name type="scientific">Puccinia sorghi</name>
    <dbReference type="NCBI Taxonomy" id="27349"/>
    <lineage>
        <taxon>Eukaryota</taxon>
        <taxon>Fungi</taxon>
        <taxon>Dikarya</taxon>
        <taxon>Basidiomycota</taxon>
        <taxon>Pucciniomycotina</taxon>
        <taxon>Pucciniomycetes</taxon>
        <taxon>Pucciniales</taxon>
        <taxon>Pucciniaceae</taxon>
        <taxon>Puccinia</taxon>
    </lineage>
</organism>
<evidence type="ECO:0000313" key="2">
    <source>
        <dbReference type="Proteomes" id="UP000037035"/>
    </source>
</evidence>
<sequence>MDNPAGAIKDTEMEDLLAAQAAHEQAVKEMNGKRKFWMQWTERINIHMKRIYDKNLPNTKCDCHIQGYIDPSDPHQYILITFEACQEWACAFPEWGLMITFPVSLLKHYSEADSELFPLRKITRNVDSPPLEPPESIQKPAL</sequence>
<dbReference type="AlphaFoldDB" id="A0A0L6VGU7"/>
<dbReference type="EMBL" id="LAVV01006461">
    <property type="protein sequence ID" value="KNZ59787.1"/>
    <property type="molecule type" value="Genomic_DNA"/>
</dbReference>
<name>A0A0L6VGU7_9BASI</name>
<gene>
    <name evidence="1" type="ORF">VP01_1661g2</name>
</gene>
<reference evidence="1 2" key="1">
    <citation type="submission" date="2015-08" db="EMBL/GenBank/DDBJ databases">
        <title>Next Generation Sequencing and Analysis of the Genome of Puccinia sorghi L Schw, the Causal Agent of Maize Common Rust.</title>
        <authorList>
            <person name="Rochi L."/>
            <person name="Burguener G."/>
            <person name="Darino M."/>
            <person name="Turjanski A."/>
            <person name="Kreff E."/>
            <person name="Dieguez M.J."/>
            <person name="Sacco F."/>
        </authorList>
    </citation>
    <scope>NUCLEOTIDE SEQUENCE [LARGE SCALE GENOMIC DNA]</scope>
    <source>
        <strain evidence="1 2">RO10H11247</strain>
    </source>
</reference>
<comment type="caution">
    <text evidence="1">The sequence shown here is derived from an EMBL/GenBank/DDBJ whole genome shotgun (WGS) entry which is preliminary data.</text>
</comment>
<accession>A0A0L6VGU7</accession>
<proteinExistence type="predicted"/>
<protein>
    <submittedName>
        <fullName evidence="1">Uncharacterized protein</fullName>
    </submittedName>
</protein>